<dbReference type="InterPro" id="IPR016181">
    <property type="entry name" value="Acyl_CoA_acyltransferase"/>
</dbReference>
<dbReference type="PROSITE" id="PS51186">
    <property type="entry name" value="GNAT"/>
    <property type="match status" value="1"/>
</dbReference>
<dbReference type="RefSeq" id="WP_255973893.1">
    <property type="nucleotide sequence ID" value="NZ_JANFQF010000028.1"/>
</dbReference>
<reference evidence="2 3" key="1">
    <citation type="submission" date="2022-07" db="EMBL/GenBank/DDBJ databases">
        <title>Degradation activity of malathion, p-nitrophenol and potential low-temperature adaptation strategy of Rhodococcus sp. FXJ9.536.</title>
        <authorList>
            <person name="Huang J."/>
            <person name="Huang Y."/>
        </authorList>
    </citation>
    <scope>NUCLEOTIDE SEQUENCE [LARGE SCALE GENOMIC DNA]</scope>
    <source>
        <strain evidence="2 3">FXJ9.536</strain>
    </source>
</reference>
<name>A0ABT1QJH3_9NOCA</name>
<feature type="domain" description="N-acetyltransferase" evidence="1">
    <location>
        <begin position="5"/>
        <end position="160"/>
    </location>
</feature>
<dbReference type="InterPro" id="IPR000182">
    <property type="entry name" value="GNAT_dom"/>
</dbReference>
<dbReference type="Gene3D" id="3.40.630.30">
    <property type="match status" value="1"/>
</dbReference>
<evidence type="ECO:0000313" key="2">
    <source>
        <dbReference type="EMBL" id="MCQ4122362.1"/>
    </source>
</evidence>
<dbReference type="PANTHER" id="PTHR43072:SF36">
    <property type="entry name" value="RIBOSOMAL-PROTEIN-ALANINE ACETYLTRANSFERASE"/>
    <property type="match status" value="1"/>
</dbReference>
<protein>
    <submittedName>
        <fullName evidence="2">GNAT family N-acetyltransferase</fullName>
    </submittedName>
</protein>
<dbReference type="Pfam" id="PF00583">
    <property type="entry name" value="Acetyltransf_1"/>
    <property type="match status" value="1"/>
</dbReference>
<dbReference type="CDD" id="cd04301">
    <property type="entry name" value="NAT_SF"/>
    <property type="match status" value="1"/>
</dbReference>
<gene>
    <name evidence="2" type="ORF">NOF53_24940</name>
</gene>
<evidence type="ECO:0000259" key="1">
    <source>
        <dbReference type="PROSITE" id="PS51186"/>
    </source>
</evidence>
<accession>A0ABT1QJH3</accession>
<comment type="caution">
    <text evidence="2">The sequence shown here is derived from an EMBL/GenBank/DDBJ whole genome shotgun (WGS) entry which is preliminary data.</text>
</comment>
<evidence type="ECO:0000313" key="3">
    <source>
        <dbReference type="Proteomes" id="UP001524501"/>
    </source>
</evidence>
<dbReference type="InterPro" id="IPR017255">
    <property type="entry name" value="AcTrfase_GNAT_prd"/>
</dbReference>
<dbReference type="PIRSF" id="PIRSF037663">
    <property type="entry name" value="Acetyltransf_GNAT_prd"/>
    <property type="match status" value="1"/>
</dbReference>
<dbReference type="Proteomes" id="UP001524501">
    <property type="component" value="Unassembled WGS sequence"/>
</dbReference>
<sequence>MTSGYPIRPLEEDDFLPIHRTLTAWWDDWGDPQAANQRMLLLPRLFFQHFADISMVVTDPRDEVAAYLIGFMSQSRAGQAYIHFVGVHPDLRGHGLGGRLYRRFFELCASRGATRVSCVTSPGNIRSIGFHRALGFEVATGRPHSGGFDVQPDYDGKGLDRVCFVRSLEPIATPDIEKSTSGGGHDVSAP</sequence>
<dbReference type="SUPFAM" id="SSF55729">
    <property type="entry name" value="Acyl-CoA N-acyltransferases (Nat)"/>
    <property type="match status" value="1"/>
</dbReference>
<dbReference type="EMBL" id="JANFQF010000028">
    <property type="protein sequence ID" value="MCQ4122362.1"/>
    <property type="molecule type" value="Genomic_DNA"/>
</dbReference>
<organism evidence="2 3">
    <name type="scientific">Rhodococcus tibetensis</name>
    <dbReference type="NCBI Taxonomy" id="2965064"/>
    <lineage>
        <taxon>Bacteria</taxon>
        <taxon>Bacillati</taxon>
        <taxon>Actinomycetota</taxon>
        <taxon>Actinomycetes</taxon>
        <taxon>Mycobacteriales</taxon>
        <taxon>Nocardiaceae</taxon>
        <taxon>Rhodococcus</taxon>
    </lineage>
</organism>
<dbReference type="PANTHER" id="PTHR43072">
    <property type="entry name" value="N-ACETYLTRANSFERASE"/>
    <property type="match status" value="1"/>
</dbReference>
<proteinExistence type="predicted"/>
<keyword evidence="3" id="KW-1185">Reference proteome</keyword>